<gene>
    <name evidence="1" type="ORF">IPP00_10325</name>
</gene>
<protein>
    <submittedName>
        <fullName evidence="1">PD-(D/E)XK motif protein</fullName>
    </submittedName>
</protein>
<sequence>MTTYEQLLALIATIPNGIEGRDRSIQWLTSAEVVGAARDHLGHVELFLAGPALRPRTKTLRSAIQHHSWHRTDGGALRANRLLFPPFGHFDQIAALIATELLREQADLDLRRAFAVTEPILELAIKRLELSEAALLGLAGELLLLEALVRRTDDAFVGQLVAAWDGWRRSARDLTWDGTGVEVKTTTRPTSSHIVQGTDQVEPALGDDTTPGEDRLLLLSVGLQLSTPSQNSFTVPQLTGRIAERLEATGNSGQVNDFLAHVAEYGAESGLGYRHATMAADAPFQAEFTPAFVRGYDMGDPAVQVIRRNDVVTHQHVDAGSLSFRIDLPATVSLGNPVDGLQRIADVILGEQP</sequence>
<name>A0A9D7XXX0_9MICO</name>
<dbReference type="Pfam" id="PF14390">
    <property type="entry name" value="DUF4420"/>
    <property type="match status" value="1"/>
</dbReference>
<dbReference type="Proteomes" id="UP000886632">
    <property type="component" value="Unassembled WGS sequence"/>
</dbReference>
<dbReference type="InterPro" id="IPR025534">
    <property type="entry name" value="DUF4420"/>
</dbReference>
<evidence type="ECO:0000313" key="1">
    <source>
        <dbReference type="EMBL" id="MBL0004350.1"/>
    </source>
</evidence>
<organism evidence="1 2">
    <name type="scientific">Candidatus Phosphoribacter hodrii</name>
    <dbReference type="NCBI Taxonomy" id="2953743"/>
    <lineage>
        <taxon>Bacteria</taxon>
        <taxon>Bacillati</taxon>
        <taxon>Actinomycetota</taxon>
        <taxon>Actinomycetes</taxon>
        <taxon>Micrococcales</taxon>
        <taxon>Dermatophilaceae</taxon>
        <taxon>Candidatus Phosphoribacter</taxon>
    </lineage>
</organism>
<dbReference type="AlphaFoldDB" id="A0A9D7XXX0"/>
<proteinExistence type="predicted"/>
<comment type="caution">
    <text evidence="1">The sequence shown here is derived from an EMBL/GenBank/DDBJ whole genome shotgun (WGS) entry which is preliminary data.</text>
</comment>
<reference evidence="1" key="1">
    <citation type="submission" date="2020-10" db="EMBL/GenBank/DDBJ databases">
        <title>Connecting structure to function with the recovery of over 1000 high-quality activated sludge metagenome-assembled genomes encoding full-length rRNA genes using long-read sequencing.</title>
        <authorList>
            <person name="Singleton C.M."/>
            <person name="Petriglieri F."/>
            <person name="Kristensen J.M."/>
            <person name="Kirkegaard R.H."/>
            <person name="Michaelsen T.Y."/>
            <person name="Andersen M.H."/>
            <person name="Karst S.M."/>
            <person name="Dueholm M.S."/>
            <person name="Nielsen P.H."/>
            <person name="Albertsen M."/>
        </authorList>
    </citation>
    <scope>NUCLEOTIDE SEQUENCE</scope>
    <source>
        <strain evidence="1">Ribe_18-Q3-R11-54_MAXAC.001</strain>
    </source>
</reference>
<accession>A0A9D7XXX0</accession>
<evidence type="ECO:0000313" key="2">
    <source>
        <dbReference type="Proteomes" id="UP000886632"/>
    </source>
</evidence>
<dbReference type="EMBL" id="JADKGK010000020">
    <property type="protein sequence ID" value="MBL0004350.1"/>
    <property type="molecule type" value="Genomic_DNA"/>
</dbReference>